<feature type="binding site" evidence="3">
    <location>
        <position position="327"/>
    </location>
    <ligand>
        <name>CTP</name>
        <dbReference type="ChEBI" id="CHEBI:37563"/>
    </ligand>
</feature>
<dbReference type="InterPro" id="IPR005252">
    <property type="entry name" value="CoaBC"/>
</dbReference>
<comment type="caution">
    <text evidence="6">The sequence shown here is derived from an EMBL/GenBank/DDBJ whole genome shotgun (WGS) entry which is preliminary data.</text>
</comment>
<dbReference type="InterPro" id="IPR003382">
    <property type="entry name" value="Flavoprotein"/>
</dbReference>
<comment type="function">
    <text evidence="3">Catalyzes two sequential steps in the biosynthesis of coenzyme A. In the first step cysteine is conjugated to 4'-phosphopantothenate to form 4-phosphopantothenoylcysteine. In the second step the latter compound is decarboxylated to form 4'-phosphopantotheine.</text>
</comment>
<feature type="binding site" evidence="3">
    <location>
        <position position="317"/>
    </location>
    <ligand>
        <name>CTP</name>
        <dbReference type="ChEBI" id="CHEBI:37563"/>
    </ligand>
</feature>
<dbReference type="PANTHER" id="PTHR14359">
    <property type="entry name" value="HOMO-OLIGOMERIC FLAVIN CONTAINING CYS DECARBOXYLASE FAMILY"/>
    <property type="match status" value="1"/>
</dbReference>
<evidence type="ECO:0000259" key="4">
    <source>
        <dbReference type="Pfam" id="PF02441"/>
    </source>
</evidence>
<accession>A0ABW5M7W8</accession>
<keyword evidence="3" id="KW-0288">FMN</keyword>
<comment type="pathway">
    <text evidence="3">Cofactor biosynthesis; coenzyme A biosynthesis; CoA from (R)-pantothenate: step 3/5.</text>
</comment>
<dbReference type="RefSeq" id="WP_381525364.1">
    <property type="nucleotide sequence ID" value="NZ_JBHULN010000012.1"/>
</dbReference>
<dbReference type="SUPFAM" id="SSF52507">
    <property type="entry name" value="Homo-oligomeric flavin-containing Cys decarboxylases, HFCD"/>
    <property type="match status" value="1"/>
</dbReference>
<comment type="cofactor">
    <cofactor evidence="3">
        <name>FMN</name>
        <dbReference type="ChEBI" id="CHEBI:58210"/>
    </cofactor>
    <text evidence="3">Binds 1 FMN per subunit.</text>
</comment>
<name>A0ABW5M7W8_9BACT</name>
<dbReference type="InterPro" id="IPR036551">
    <property type="entry name" value="Flavin_trans-like"/>
</dbReference>
<dbReference type="Pfam" id="PF04127">
    <property type="entry name" value="DFP"/>
    <property type="match status" value="1"/>
</dbReference>
<keyword evidence="3" id="KW-0436">Ligase</keyword>
<reference evidence="7" key="1">
    <citation type="journal article" date="2019" name="Int. J. Syst. Evol. Microbiol.">
        <title>The Global Catalogue of Microorganisms (GCM) 10K type strain sequencing project: providing services to taxonomists for standard genome sequencing and annotation.</title>
        <authorList>
            <consortium name="The Broad Institute Genomics Platform"/>
            <consortium name="The Broad Institute Genome Sequencing Center for Infectious Disease"/>
            <person name="Wu L."/>
            <person name="Ma J."/>
        </authorList>
    </citation>
    <scope>NUCLEOTIDE SEQUENCE [LARGE SCALE GENOMIC DNA]</scope>
    <source>
        <strain evidence="7">KCTC 42805</strain>
    </source>
</reference>
<gene>
    <name evidence="3" type="primary">coaBC</name>
    <name evidence="6" type="ORF">ACFSUS_19090</name>
</gene>
<feature type="region of interest" description="Phosphopantothenoylcysteine decarboxylase" evidence="3">
    <location>
        <begin position="1"/>
        <end position="227"/>
    </location>
</feature>
<protein>
    <recommendedName>
        <fullName evidence="3">Coenzyme A biosynthesis bifunctional protein CoaBC</fullName>
    </recommendedName>
    <alternativeName>
        <fullName evidence="3">DNA/pantothenate metabolism flavoprotein</fullName>
    </alternativeName>
    <alternativeName>
        <fullName evidence="3">Phosphopantothenoylcysteine synthetase/decarboxylase</fullName>
        <shortName evidence="3">PPCS-PPCDC</shortName>
    </alternativeName>
    <domain>
        <recommendedName>
            <fullName evidence="3">Phosphopantothenoylcysteine decarboxylase</fullName>
            <shortName evidence="3">PPC decarboxylase</shortName>
            <shortName evidence="3">PPC-DC</shortName>
            <ecNumber evidence="3">4.1.1.36</ecNumber>
        </recommendedName>
        <alternativeName>
            <fullName evidence="3">CoaC</fullName>
        </alternativeName>
    </domain>
    <domain>
        <recommendedName>
            <fullName evidence="3">Phosphopantothenate--cysteine ligase</fullName>
            <ecNumber evidence="3">6.3.2.5</ecNumber>
        </recommendedName>
        <alternativeName>
            <fullName evidence="3">CoaB</fullName>
        </alternativeName>
        <alternativeName>
            <fullName evidence="3">Phosphopantothenoylcysteine synthetase</fullName>
            <shortName evidence="3">PPC synthetase</shortName>
            <shortName evidence="3">PPC-S</shortName>
        </alternativeName>
    </domain>
</protein>
<sequence length="446" mass="47985">MTLSGKRILLGVTGSISAYKSALLVRLLIKAGAEVQVVMTESAKEFITPLTLATLSKRPTLSSFVKDTTGSHGDGSWNNHVELGLWADGIVIAPASAHTLARCAHGFCDDLLSAVYLSAKCPVFFAPAMDLDMYRHPTTVENLRRLSAYGNRIIQAEHGELASGLVGEGRLAEPETIVQVLEAFWTESMGLGAWGSGRRAEGADAVDSLPFTPSPLPPHPSPLAGKRVLITAGPTQEPIDPVRYISNHSTGKMGYAIAGAFAEMGADVTLVSGPTSLALPYPSIQRIAVRSAREMFEAAQQAFSKADIVVLSAAVADYTPTHPENQKIKKKEDIFALELTKTVDIAATLGKQKQAGQLLMGFALETNNEYENALKKLHAKNLDWIVLNSLRDQGAGFGHDTNKITVIDKDEQSYEFALKSKDEVARDLVNLVLEKLTAYPSSTSIV</sequence>
<evidence type="ECO:0000313" key="7">
    <source>
        <dbReference type="Proteomes" id="UP001597469"/>
    </source>
</evidence>
<keyword evidence="3" id="KW-0511">Multifunctional enzyme</keyword>
<feature type="domain" description="DNA/pantothenate metabolism flavoprotein C-terminal" evidence="5">
    <location>
        <begin position="223"/>
        <end position="434"/>
    </location>
</feature>
<feature type="binding site" evidence="3">
    <location>
        <position position="362"/>
    </location>
    <ligand>
        <name>CTP</name>
        <dbReference type="ChEBI" id="CHEBI:37563"/>
    </ligand>
</feature>
<comment type="caution">
    <text evidence="3">Lacks conserved residue(s) required for the propagation of feature annotation.</text>
</comment>
<keyword evidence="3" id="KW-0285">Flavoprotein</keyword>
<dbReference type="HAMAP" id="MF_02225">
    <property type="entry name" value="CoaBC"/>
    <property type="match status" value="1"/>
</dbReference>
<organism evidence="6 7">
    <name type="scientific">Spirosoma soli</name>
    <dbReference type="NCBI Taxonomy" id="1770529"/>
    <lineage>
        <taxon>Bacteria</taxon>
        <taxon>Pseudomonadati</taxon>
        <taxon>Bacteroidota</taxon>
        <taxon>Cytophagia</taxon>
        <taxon>Cytophagales</taxon>
        <taxon>Cytophagaceae</taxon>
        <taxon>Spirosoma</taxon>
    </lineage>
</organism>
<evidence type="ECO:0000256" key="1">
    <source>
        <dbReference type="ARBA" id="ARBA00022793"/>
    </source>
</evidence>
<comment type="similarity">
    <text evidence="3">In the N-terminal section; belongs to the HFCD (homo-oligomeric flavin containing Cys decarboxylase) superfamily.</text>
</comment>
<proteinExistence type="inferred from homology"/>
<keyword evidence="3" id="KW-0460">Magnesium</keyword>
<dbReference type="Gene3D" id="3.40.50.1950">
    <property type="entry name" value="Flavin prenyltransferase-like"/>
    <property type="match status" value="1"/>
</dbReference>
<dbReference type="InterPro" id="IPR007085">
    <property type="entry name" value="DNA/pantothenate-metab_flavo_C"/>
</dbReference>
<comment type="pathway">
    <text evidence="3">Cofactor biosynthesis; coenzyme A biosynthesis; CoA from (R)-pantothenate: step 2/5.</text>
</comment>
<keyword evidence="2 3" id="KW-0456">Lyase</keyword>
<dbReference type="SUPFAM" id="SSF102645">
    <property type="entry name" value="CoaB-like"/>
    <property type="match status" value="1"/>
</dbReference>
<dbReference type="PANTHER" id="PTHR14359:SF6">
    <property type="entry name" value="PHOSPHOPANTOTHENOYLCYSTEINE DECARBOXYLASE"/>
    <property type="match status" value="1"/>
</dbReference>
<dbReference type="Pfam" id="PF02441">
    <property type="entry name" value="Flavoprotein"/>
    <property type="match status" value="1"/>
</dbReference>
<dbReference type="InterPro" id="IPR035929">
    <property type="entry name" value="CoaB-like_sf"/>
</dbReference>
<evidence type="ECO:0000313" key="6">
    <source>
        <dbReference type="EMBL" id="MFD2572754.1"/>
    </source>
</evidence>
<dbReference type="EC" id="4.1.1.36" evidence="3"/>
<keyword evidence="3" id="KW-0479">Metal-binding</keyword>
<feature type="binding site" evidence="3">
    <location>
        <position position="376"/>
    </location>
    <ligand>
        <name>CTP</name>
        <dbReference type="ChEBI" id="CHEBI:37563"/>
    </ligand>
</feature>
<comment type="similarity">
    <text evidence="3">In the C-terminal section; belongs to the PPC synthetase family.</text>
</comment>
<comment type="catalytic activity">
    <reaction evidence="3">
        <text>N-[(R)-4-phosphopantothenoyl]-L-cysteine + H(+) = (R)-4'-phosphopantetheine + CO2</text>
        <dbReference type="Rhea" id="RHEA:16793"/>
        <dbReference type="ChEBI" id="CHEBI:15378"/>
        <dbReference type="ChEBI" id="CHEBI:16526"/>
        <dbReference type="ChEBI" id="CHEBI:59458"/>
        <dbReference type="ChEBI" id="CHEBI:61723"/>
        <dbReference type="EC" id="4.1.1.36"/>
    </reaction>
</comment>
<keyword evidence="7" id="KW-1185">Reference proteome</keyword>
<feature type="binding site" evidence="3">
    <location>
        <position position="380"/>
    </location>
    <ligand>
        <name>CTP</name>
        <dbReference type="ChEBI" id="CHEBI:37563"/>
    </ligand>
</feature>
<evidence type="ECO:0000256" key="3">
    <source>
        <dbReference type="HAMAP-Rule" id="MF_02225"/>
    </source>
</evidence>
<evidence type="ECO:0000256" key="2">
    <source>
        <dbReference type="ARBA" id="ARBA00023239"/>
    </source>
</evidence>
<dbReference type="EMBL" id="JBHULN010000012">
    <property type="protein sequence ID" value="MFD2572754.1"/>
    <property type="molecule type" value="Genomic_DNA"/>
</dbReference>
<comment type="cofactor">
    <cofactor evidence="3">
        <name>Mg(2+)</name>
        <dbReference type="ChEBI" id="CHEBI:18420"/>
    </cofactor>
</comment>
<dbReference type="Proteomes" id="UP001597469">
    <property type="component" value="Unassembled WGS sequence"/>
</dbReference>
<dbReference type="Gene3D" id="3.40.50.10300">
    <property type="entry name" value="CoaB-like"/>
    <property type="match status" value="1"/>
</dbReference>
<feature type="region of interest" description="Phosphopantothenate--cysteine ligase" evidence="3">
    <location>
        <begin position="228"/>
        <end position="446"/>
    </location>
</feature>
<keyword evidence="1 3" id="KW-0210">Decarboxylase</keyword>
<dbReference type="EC" id="6.3.2.5" evidence="3"/>
<comment type="catalytic activity">
    <reaction evidence="3">
        <text>(R)-4'-phosphopantothenate + L-cysteine + CTP = N-[(R)-4-phosphopantothenoyl]-L-cysteine + CMP + diphosphate + H(+)</text>
        <dbReference type="Rhea" id="RHEA:19397"/>
        <dbReference type="ChEBI" id="CHEBI:10986"/>
        <dbReference type="ChEBI" id="CHEBI:15378"/>
        <dbReference type="ChEBI" id="CHEBI:33019"/>
        <dbReference type="ChEBI" id="CHEBI:35235"/>
        <dbReference type="ChEBI" id="CHEBI:37563"/>
        <dbReference type="ChEBI" id="CHEBI:59458"/>
        <dbReference type="ChEBI" id="CHEBI:60377"/>
        <dbReference type="EC" id="6.3.2.5"/>
    </reaction>
</comment>
<evidence type="ECO:0000259" key="5">
    <source>
        <dbReference type="Pfam" id="PF04127"/>
    </source>
</evidence>
<feature type="domain" description="Flavoprotein" evidence="4">
    <location>
        <begin position="6"/>
        <end position="180"/>
    </location>
</feature>